<reference evidence="3 6" key="3">
    <citation type="submission" date="2016-10" db="EMBL/GenBank/DDBJ databases">
        <title>Complete Genome Assembly of Pantoea stewartii subsp. stewartii DC283, a Corn Pathogen.</title>
        <authorList>
            <person name="Duong D.A."/>
            <person name="Stevens A.M."/>
            <person name="Jensen R.V."/>
        </authorList>
    </citation>
    <scope>NUCLEOTIDE SEQUENCE [LARGE SCALE GENOMIC DNA]</scope>
    <source>
        <strain evidence="3 6">DC283</strain>
    </source>
</reference>
<evidence type="ECO:0000313" key="4">
    <source>
        <dbReference type="EMBL" id="EHT99918.1"/>
    </source>
</evidence>
<dbReference type="EMBL" id="CP017581">
    <property type="protein sequence ID" value="ARF50951.1"/>
    <property type="molecule type" value="Genomic_DNA"/>
</dbReference>
<dbReference type="PATRIC" id="fig|660596.6.peg.2804"/>
<feature type="transmembrane region" description="Helical" evidence="2">
    <location>
        <begin position="291"/>
        <end position="313"/>
    </location>
</feature>
<sequence>MALIDEFLYALGFQADLRGGHAFDEQLQRIGDHGESTRHSLLSTITAANLLSHALEKGAEMAKEVGGEFIRTAKEMEDMKVTFESLYTTAAEGEQKFHWLVNFARANPVIGLDAAKEAFLSLKNNGVEPTAAAMKAMGDTMAAMPGIGYMLGKDVGELLEGRYAMGGAIAQAGIKLYKSSKGGKTSYEGSYQNREGQTIPIKLDISDANKTIEQLTKILEDRFGGTMDKHAKTMTGLIARWGMDWKNFQMEIMDNHVFAALEDELFSLITQWEVWAKSPDAQVMLGLISRILTVIVDIIGEAIRLTGAVLAWFDKWMGSANGIAIILGSVFLASKWTAIIGLVAKLAAGFLDVAAALELVRDGEAVVAVLTTLIDPLTLIPVLITAAVAGVATLVTQWHKFQDGFATGWLDTFFLYISDGIARMGALIDWLGGKARIGILNALSLSPGGLSKEQQTELDGLHKQYGMTEGEYEDNATAKNRREHRDDQSRAKLLEKAHAARPDVNDPGLLLAYIKKSSPDDYNRLIAPMLAKAPEGKMSYSYPHPEKVGPTQQLAPQNVTWSIHSVIVQTENALGFTKSLSDEAAKHGDSLASTQLNFGLPAGMRP</sequence>
<evidence type="ECO:0000313" key="6">
    <source>
        <dbReference type="Proteomes" id="UP000192380"/>
    </source>
</evidence>
<evidence type="ECO:0008006" key="7">
    <source>
        <dbReference type="Google" id="ProtNLM"/>
    </source>
</evidence>
<accession>H3RF76</accession>
<organism evidence="4 5">
    <name type="scientific">Pantoea stewartii subsp. stewartii DC283</name>
    <dbReference type="NCBI Taxonomy" id="660596"/>
    <lineage>
        <taxon>Bacteria</taxon>
        <taxon>Pseudomonadati</taxon>
        <taxon>Pseudomonadota</taxon>
        <taxon>Gammaproteobacteria</taxon>
        <taxon>Enterobacterales</taxon>
        <taxon>Erwiniaceae</taxon>
        <taxon>Pantoea</taxon>
    </lineage>
</organism>
<keyword evidence="6" id="KW-1185">Reference proteome</keyword>
<reference evidence="4" key="2">
    <citation type="submission" date="2012-01" db="EMBL/GenBank/DDBJ databases">
        <authorList>
            <person name="Biehl B.S."/>
            <person name="Ding Y."/>
            <person name="Dugan-Rocha S.P."/>
            <person name="Gibbs R.A."/>
            <person name="Glasner J.D."/>
            <person name="Kovar C."/>
            <person name="Muzny D.M."/>
            <person name="Neeno-Eckwall E.C."/>
            <person name="Perna N.T."/>
            <person name="Qin X."/>
            <person name="von Bodman S.B."/>
            <person name="Weinstock G.M."/>
        </authorList>
    </citation>
    <scope>NUCLEOTIDE SEQUENCE</scope>
    <source>
        <strain evidence="4">DC283</strain>
    </source>
</reference>
<protein>
    <recommendedName>
        <fullName evidence="7">Bacteriophage protein</fullName>
    </recommendedName>
</protein>
<evidence type="ECO:0000256" key="2">
    <source>
        <dbReference type="SAM" id="Phobius"/>
    </source>
</evidence>
<evidence type="ECO:0000313" key="3">
    <source>
        <dbReference type="EMBL" id="ARF50951.1"/>
    </source>
</evidence>
<dbReference type="KEGG" id="pstw:DSJ_17520"/>
<dbReference type="Proteomes" id="UP000005050">
    <property type="component" value="Unassembled WGS sequence"/>
</dbReference>
<dbReference type="EMBL" id="AHIE01000020">
    <property type="protein sequence ID" value="EHT99918.1"/>
    <property type="molecule type" value="Genomic_DNA"/>
</dbReference>
<dbReference type="Proteomes" id="UP000192380">
    <property type="component" value="Chromosome"/>
</dbReference>
<keyword evidence="2" id="KW-0812">Transmembrane</keyword>
<feature type="region of interest" description="Disordered" evidence="1">
    <location>
        <begin position="470"/>
        <end position="490"/>
    </location>
</feature>
<name>H3RF76_PANSE</name>
<reference evidence="4 5" key="1">
    <citation type="journal article" date="2012" name="Mol. Microbiol.">
        <title>The genetic and structural basis of two distinct terminal side branch residues in stewartan and amylovoran exopolysaccharides and their potential role in host adaptation.</title>
        <authorList>
            <person name="Wang X."/>
            <person name="Yang F."/>
            <person name="von Bodman S.B."/>
        </authorList>
    </citation>
    <scope>NUCLEOTIDE SEQUENCE [LARGE SCALE GENOMIC DNA]</scope>
    <source>
        <strain evidence="4 5">DC283</strain>
    </source>
</reference>
<gene>
    <name evidence="4" type="ORF">CKS_1981</name>
    <name evidence="3" type="ORF">DSJ_17520</name>
</gene>
<keyword evidence="2" id="KW-0472">Membrane</keyword>
<dbReference type="STRING" id="660596.DSJ_17520"/>
<evidence type="ECO:0000256" key="1">
    <source>
        <dbReference type="SAM" id="MobiDB-lite"/>
    </source>
</evidence>
<proteinExistence type="predicted"/>
<dbReference type="RefSeq" id="WP_006120118.1">
    <property type="nucleotide sequence ID" value="NZ_AHIE01000020.1"/>
</dbReference>
<feature type="transmembrane region" description="Helical" evidence="2">
    <location>
        <begin position="325"/>
        <end position="347"/>
    </location>
</feature>
<keyword evidence="2" id="KW-1133">Transmembrane helix</keyword>
<feature type="transmembrane region" description="Helical" evidence="2">
    <location>
        <begin position="367"/>
        <end position="395"/>
    </location>
</feature>
<dbReference type="AlphaFoldDB" id="H3RF76"/>
<evidence type="ECO:0000313" key="5">
    <source>
        <dbReference type="Proteomes" id="UP000005050"/>
    </source>
</evidence>